<feature type="transmembrane region" description="Helical" evidence="1">
    <location>
        <begin position="36"/>
        <end position="56"/>
    </location>
</feature>
<evidence type="ECO:0000313" key="3">
    <source>
        <dbReference type="Proteomes" id="UP000183988"/>
    </source>
</evidence>
<feature type="transmembrane region" description="Helical" evidence="1">
    <location>
        <begin position="68"/>
        <end position="85"/>
    </location>
</feature>
<keyword evidence="1" id="KW-1133">Transmembrane helix</keyword>
<accession>A0A1M5MQJ6</accession>
<keyword evidence="1" id="KW-0472">Membrane</keyword>
<sequence>MGEDKKKKYLAMTAGYIGMLLLGLAILRIIDVFQDLLTQSLALFAYLLIVSYFKLADEKIGATSRDKMLFRGGLLISLGVIWIGVLL</sequence>
<dbReference type="RefSeq" id="WP_072891890.1">
    <property type="nucleotide sequence ID" value="NZ_FQVW01000062.1"/>
</dbReference>
<evidence type="ECO:0000313" key="2">
    <source>
        <dbReference type="EMBL" id="SHG79053.1"/>
    </source>
</evidence>
<dbReference type="STRING" id="930117.SAMN05216225_106217"/>
<dbReference type="OrthoDB" id="2428552at2"/>
<organism evidence="2 3">
    <name type="scientific">Ornithinibacillus halophilus</name>
    <dbReference type="NCBI Taxonomy" id="930117"/>
    <lineage>
        <taxon>Bacteria</taxon>
        <taxon>Bacillati</taxon>
        <taxon>Bacillota</taxon>
        <taxon>Bacilli</taxon>
        <taxon>Bacillales</taxon>
        <taxon>Bacillaceae</taxon>
        <taxon>Ornithinibacillus</taxon>
    </lineage>
</organism>
<evidence type="ECO:0000256" key="1">
    <source>
        <dbReference type="SAM" id="Phobius"/>
    </source>
</evidence>
<dbReference type="AlphaFoldDB" id="A0A1M5MQJ6"/>
<name>A0A1M5MQJ6_9BACI</name>
<feature type="transmembrane region" description="Helical" evidence="1">
    <location>
        <begin position="9"/>
        <end position="30"/>
    </location>
</feature>
<proteinExistence type="predicted"/>
<dbReference type="EMBL" id="FQVW01000062">
    <property type="protein sequence ID" value="SHG79053.1"/>
    <property type="molecule type" value="Genomic_DNA"/>
</dbReference>
<reference evidence="2 3" key="1">
    <citation type="submission" date="2016-11" db="EMBL/GenBank/DDBJ databases">
        <authorList>
            <person name="Jaros S."/>
            <person name="Januszkiewicz K."/>
            <person name="Wedrychowicz H."/>
        </authorList>
    </citation>
    <scope>NUCLEOTIDE SEQUENCE [LARGE SCALE GENOMIC DNA]</scope>
    <source>
        <strain evidence="2 3">IBRC-M 10683</strain>
    </source>
</reference>
<protein>
    <submittedName>
        <fullName evidence="2">Uncharacterized protein</fullName>
    </submittedName>
</protein>
<keyword evidence="3" id="KW-1185">Reference proteome</keyword>
<keyword evidence="1" id="KW-0812">Transmembrane</keyword>
<gene>
    <name evidence="2" type="ORF">SAMN05216225_106217</name>
</gene>
<dbReference type="Proteomes" id="UP000183988">
    <property type="component" value="Unassembled WGS sequence"/>
</dbReference>